<proteinExistence type="predicted"/>
<gene>
    <name evidence="3" type="ORF">EV190_101209</name>
</gene>
<accession>A0A4V3D964</accession>
<keyword evidence="2" id="KW-0472">Membrane</keyword>
<keyword evidence="2" id="KW-1133">Transmembrane helix</keyword>
<sequence>MAPPASKTVTRIALGLASAGAVVALSGCGLLFPQRLLPPQEQPPLDVETTDAAESADPAGLGLRTGPIPAEMPEFDEGELPPEPTEGTPDEQIEWEILSTASSYVGSFDPASYADCPATNADTDETITCTSLVYGQSSTWTVDVTGGEYVFSYEYAADMVPLSREFTEESLRWQADSEAVACDMDEYQLGSVGESGITCEADDGYGGVTVYDLETSVYGGLSFYGRY</sequence>
<evidence type="ECO:0000256" key="2">
    <source>
        <dbReference type="SAM" id="Phobius"/>
    </source>
</evidence>
<feature type="transmembrane region" description="Helical" evidence="2">
    <location>
        <begin position="12"/>
        <end position="32"/>
    </location>
</feature>
<dbReference type="RefSeq" id="WP_133739500.1">
    <property type="nucleotide sequence ID" value="NZ_SNYN01000001.1"/>
</dbReference>
<keyword evidence="2" id="KW-0812">Transmembrane</keyword>
<protein>
    <submittedName>
        <fullName evidence="3">Uncharacterized protein</fullName>
    </submittedName>
</protein>
<keyword evidence="4" id="KW-1185">Reference proteome</keyword>
<dbReference type="AlphaFoldDB" id="A0A4V3D964"/>
<feature type="region of interest" description="Disordered" evidence="1">
    <location>
        <begin position="41"/>
        <end position="89"/>
    </location>
</feature>
<dbReference type="OrthoDB" id="3436498at2"/>
<reference evidence="3 4" key="1">
    <citation type="submission" date="2019-03" db="EMBL/GenBank/DDBJ databases">
        <title>Genomic Encyclopedia of Type Strains, Phase IV (KMG-IV): sequencing the most valuable type-strain genomes for metagenomic binning, comparative biology and taxonomic classification.</title>
        <authorList>
            <person name="Goeker M."/>
        </authorList>
    </citation>
    <scope>NUCLEOTIDE SEQUENCE [LARGE SCALE GENOMIC DNA]</scope>
    <source>
        <strain evidence="3 4">DSM 46770</strain>
    </source>
</reference>
<evidence type="ECO:0000313" key="4">
    <source>
        <dbReference type="Proteomes" id="UP000295281"/>
    </source>
</evidence>
<dbReference type="PROSITE" id="PS51257">
    <property type="entry name" value="PROKAR_LIPOPROTEIN"/>
    <property type="match status" value="1"/>
</dbReference>
<organism evidence="3 4">
    <name type="scientific">Actinorugispora endophytica</name>
    <dbReference type="NCBI Taxonomy" id="1605990"/>
    <lineage>
        <taxon>Bacteria</taxon>
        <taxon>Bacillati</taxon>
        <taxon>Actinomycetota</taxon>
        <taxon>Actinomycetes</taxon>
        <taxon>Streptosporangiales</taxon>
        <taxon>Nocardiopsidaceae</taxon>
        <taxon>Actinorugispora</taxon>
    </lineage>
</organism>
<name>A0A4V3D964_9ACTN</name>
<dbReference type="Proteomes" id="UP000295281">
    <property type="component" value="Unassembled WGS sequence"/>
</dbReference>
<evidence type="ECO:0000313" key="3">
    <source>
        <dbReference type="EMBL" id="TDQ54890.1"/>
    </source>
</evidence>
<evidence type="ECO:0000256" key="1">
    <source>
        <dbReference type="SAM" id="MobiDB-lite"/>
    </source>
</evidence>
<dbReference type="EMBL" id="SNYN01000001">
    <property type="protein sequence ID" value="TDQ54890.1"/>
    <property type="molecule type" value="Genomic_DNA"/>
</dbReference>
<comment type="caution">
    <text evidence="3">The sequence shown here is derived from an EMBL/GenBank/DDBJ whole genome shotgun (WGS) entry which is preliminary data.</text>
</comment>